<accession>A0AAV9G914</accession>
<keyword evidence="2" id="KW-0472">Membrane</keyword>
<feature type="chain" id="PRO_5043608799" description="Transmembrane protein" evidence="3">
    <location>
        <begin position="20"/>
        <end position="351"/>
    </location>
</feature>
<sequence>MRLRAIWVLTALWATSGRAQTPTGSPSPPSATTETAIQTITVSGLKMQSQTIVTVQQTITAVPEAFIGFKLVQPTASVVDAGRREYVPLYCAWPATYTTFGVYAACCDGPCLVPTACTSIYHTDTPTDPPDPARITCTYTEFKQAAGILDLCASTGIYKYPESNRAGETAFMHGCDMDAASSTGLDGGIPFPRERLYRETEAPSANKLSKSEVVAMAVVIPTTLITALVAAWYHYSLRARREAARRKTMLPAYNDCIREGRPPAYSPSPDSVRTDGEAGESRRSRSRSPPPDYAASTGDLPATRNQGPREGTRNREETLESGQESYVLQELDRSAVDDLRRRENTESDRAR</sequence>
<protein>
    <recommendedName>
        <fullName evidence="6">Transmembrane protein</fullName>
    </recommendedName>
</protein>
<evidence type="ECO:0000313" key="5">
    <source>
        <dbReference type="Proteomes" id="UP001321760"/>
    </source>
</evidence>
<reference evidence="4" key="1">
    <citation type="journal article" date="2023" name="Mol. Phylogenet. Evol.">
        <title>Genome-scale phylogeny and comparative genomics of the fungal order Sordariales.</title>
        <authorList>
            <person name="Hensen N."/>
            <person name="Bonometti L."/>
            <person name="Westerberg I."/>
            <person name="Brannstrom I.O."/>
            <person name="Guillou S."/>
            <person name="Cros-Aarteil S."/>
            <person name="Calhoun S."/>
            <person name="Haridas S."/>
            <person name="Kuo A."/>
            <person name="Mondo S."/>
            <person name="Pangilinan J."/>
            <person name="Riley R."/>
            <person name="LaButti K."/>
            <person name="Andreopoulos B."/>
            <person name="Lipzen A."/>
            <person name="Chen C."/>
            <person name="Yan M."/>
            <person name="Daum C."/>
            <person name="Ng V."/>
            <person name="Clum A."/>
            <person name="Steindorff A."/>
            <person name="Ohm R.A."/>
            <person name="Martin F."/>
            <person name="Silar P."/>
            <person name="Natvig D.O."/>
            <person name="Lalanne C."/>
            <person name="Gautier V."/>
            <person name="Ament-Velasquez S.L."/>
            <person name="Kruys A."/>
            <person name="Hutchinson M.I."/>
            <person name="Powell A.J."/>
            <person name="Barry K."/>
            <person name="Miller A.N."/>
            <person name="Grigoriev I.V."/>
            <person name="Debuchy R."/>
            <person name="Gladieux P."/>
            <person name="Hiltunen Thoren M."/>
            <person name="Johannesson H."/>
        </authorList>
    </citation>
    <scope>NUCLEOTIDE SEQUENCE</scope>
    <source>
        <strain evidence="4">PSN243</strain>
    </source>
</reference>
<evidence type="ECO:0000313" key="4">
    <source>
        <dbReference type="EMBL" id="KAK4443872.1"/>
    </source>
</evidence>
<keyword evidence="5" id="KW-1185">Reference proteome</keyword>
<feature type="region of interest" description="Disordered" evidence="1">
    <location>
        <begin position="256"/>
        <end position="351"/>
    </location>
</feature>
<comment type="caution">
    <text evidence="4">The sequence shown here is derived from an EMBL/GenBank/DDBJ whole genome shotgun (WGS) entry which is preliminary data.</text>
</comment>
<dbReference type="Proteomes" id="UP001321760">
    <property type="component" value="Unassembled WGS sequence"/>
</dbReference>
<evidence type="ECO:0000256" key="3">
    <source>
        <dbReference type="SAM" id="SignalP"/>
    </source>
</evidence>
<feature type="compositionally biased region" description="Basic and acidic residues" evidence="1">
    <location>
        <begin position="330"/>
        <end position="351"/>
    </location>
</feature>
<feature type="transmembrane region" description="Helical" evidence="2">
    <location>
        <begin position="213"/>
        <end position="235"/>
    </location>
</feature>
<feature type="compositionally biased region" description="Basic and acidic residues" evidence="1">
    <location>
        <begin position="272"/>
        <end position="283"/>
    </location>
</feature>
<name>A0AAV9G914_9PEZI</name>
<keyword evidence="2" id="KW-1133">Transmembrane helix</keyword>
<keyword evidence="2" id="KW-0812">Transmembrane</keyword>
<evidence type="ECO:0008006" key="6">
    <source>
        <dbReference type="Google" id="ProtNLM"/>
    </source>
</evidence>
<organism evidence="4 5">
    <name type="scientific">Podospora aff. communis PSN243</name>
    <dbReference type="NCBI Taxonomy" id="3040156"/>
    <lineage>
        <taxon>Eukaryota</taxon>
        <taxon>Fungi</taxon>
        <taxon>Dikarya</taxon>
        <taxon>Ascomycota</taxon>
        <taxon>Pezizomycotina</taxon>
        <taxon>Sordariomycetes</taxon>
        <taxon>Sordariomycetidae</taxon>
        <taxon>Sordariales</taxon>
        <taxon>Podosporaceae</taxon>
        <taxon>Podospora</taxon>
    </lineage>
</organism>
<feature type="signal peptide" evidence="3">
    <location>
        <begin position="1"/>
        <end position="19"/>
    </location>
</feature>
<evidence type="ECO:0000256" key="2">
    <source>
        <dbReference type="SAM" id="Phobius"/>
    </source>
</evidence>
<proteinExistence type="predicted"/>
<keyword evidence="3" id="KW-0732">Signal</keyword>
<evidence type="ECO:0000256" key="1">
    <source>
        <dbReference type="SAM" id="MobiDB-lite"/>
    </source>
</evidence>
<dbReference type="AlphaFoldDB" id="A0AAV9G914"/>
<gene>
    <name evidence="4" type="ORF">QBC34DRAFT_385807</name>
</gene>
<reference evidence="4" key="2">
    <citation type="submission" date="2023-05" db="EMBL/GenBank/DDBJ databases">
        <authorList>
            <consortium name="Lawrence Berkeley National Laboratory"/>
            <person name="Steindorff A."/>
            <person name="Hensen N."/>
            <person name="Bonometti L."/>
            <person name="Westerberg I."/>
            <person name="Brannstrom I.O."/>
            <person name="Guillou S."/>
            <person name="Cros-Aarteil S."/>
            <person name="Calhoun S."/>
            <person name="Haridas S."/>
            <person name="Kuo A."/>
            <person name="Mondo S."/>
            <person name="Pangilinan J."/>
            <person name="Riley R."/>
            <person name="Labutti K."/>
            <person name="Andreopoulos B."/>
            <person name="Lipzen A."/>
            <person name="Chen C."/>
            <person name="Yanf M."/>
            <person name="Daum C."/>
            <person name="Ng V."/>
            <person name="Clum A."/>
            <person name="Ohm R."/>
            <person name="Martin F."/>
            <person name="Silar P."/>
            <person name="Natvig D."/>
            <person name="Lalanne C."/>
            <person name="Gautier V."/>
            <person name="Ament-Velasquez S.L."/>
            <person name="Kruys A."/>
            <person name="Hutchinson M.I."/>
            <person name="Powell A.J."/>
            <person name="Barry K."/>
            <person name="Miller A.N."/>
            <person name="Grigoriev I.V."/>
            <person name="Debuchy R."/>
            <person name="Gladieux P."/>
            <person name="Thoren M.H."/>
            <person name="Johannesson H."/>
        </authorList>
    </citation>
    <scope>NUCLEOTIDE SEQUENCE</scope>
    <source>
        <strain evidence="4">PSN243</strain>
    </source>
</reference>
<dbReference type="EMBL" id="MU865985">
    <property type="protein sequence ID" value="KAK4443872.1"/>
    <property type="molecule type" value="Genomic_DNA"/>
</dbReference>